<comment type="caution">
    <text evidence="2">The sequence shown here is derived from an EMBL/GenBank/DDBJ whole genome shotgun (WGS) entry which is preliminary data.</text>
</comment>
<dbReference type="EMBL" id="AKWM02000071">
    <property type="protein sequence ID" value="EKR98736.1"/>
    <property type="molecule type" value="Genomic_DNA"/>
</dbReference>
<organism evidence="2 3">
    <name type="scientific">Leptospira mayottensis 200901122</name>
    <dbReference type="NCBI Taxonomy" id="1193010"/>
    <lineage>
        <taxon>Bacteria</taxon>
        <taxon>Pseudomonadati</taxon>
        <taxon>Spirochaetota</taxon>
        <taxon>Spirochaetia</taxon>
        <taxon>Leptospirales</taxon>
        <taxon>Leptospiraceae</taxon>
        <taxon>Leptospira</taxon>
    </lineage>
</organism>
<dbReference type="Proteomes" id="UP000001343">
    <property type="component" value="Unassembled WGS sequence"/>
</dbReference>
<accession>A0AA87MN18</accession>
<feature type="transmembrane region" description="Helical" evidence="1">
    <location>
        <begin position="24"/>
        <end position="47"/>
    </location>
</feature>
<dbReference type="AlphaFoldDB" id="A0AA87MN18"/>
<proteinExistence type="predicted"/>
<reference evidence="2 3" key="1">
    <citation type="journal article" date="2014" name="Int. J. Syst. Evol. Microbiol.">
        <title>Leptospira mayottensis sp. nov., a pathogenic species of the genus Leptospira isolated from humans.</title>
        <authorList>
            <person name="Bourhy P."/>
            <person name="Collet L."/>
            <person name="Brisse S."/>
            <person name="Picardeau M."/>
        </authorList>
    </citation>
    <scope>NUCLEOTIDE SEQUENCE [LARGE SCALE GENOMIC DNA]</scope>
    <source>
        <strain evidence="2 3">200901122</strain>
    </source>
</reference>
<name>A0AA87MN18_9LEPT</name>
<protein>
    <submittedName>
        <fullName evidence="2">Uncharacterized protein</fullName>
    </submittedName>
</protein>
<evidence type="ECO:0000313" key="2">
    <source>
        <dbReference type="EMBL" id="EKR98736.1"/>
    </source>
</evidence>
<sequence length="50" mass="5939">MLSSLNSRKRLLGKFLSDYNTRQLVFFKESVLGLAQVPFSVFFLSYWQEF</sequence>
<evidence type="ECO:0000313" key="3">
    <source>
        <dbReference type="Proteomes" id="UP000001343"/>
    </source>
</evidence>
<gene>
    <name evidence="2" type="ORF">LEP1GSC125_0049</name>
</gene>
<keyword evidence="1" id="KW-1133">Transmembrane helix</keyword>
<evidence type="ECO:0000256" key="1">
    <source>
        <dbReference type="SAM" id="Phobius"/>
    </source>
</evidence>
<keyword evidence="1" id="KW-0472">Membrane</keyword>
<keyword evidence="1" id="KW-0812">Transmembrane</keyword>